<dbReference type="GeneID" id="34448256"/>
<protein>
    <submittedName>
        <fullName evidence="2">Uncharacterized protein</fullName>
    </submittedName>
</protein>
<reference evidence="2 3" key="1">
    <citation type="journal article" date="2016" name="Genome Biol. Evol.">
        <title>Draft genome sequence of an aflatoxigenic Aspergillus species, A. bombycis.</title>
        <authorList>
            <person name="Moore G.G."/>
            <person name="Mack B.M."/>
            <person name="Beltz S.B."/>
            <person name="Gilbert M.K."/>
        </authorList>
    </citation>
    <scope>NUCLEOTIDE SEQUENCE [LARGE SCALE GENOMIC DNA]</scope>
    <source>
        <strain evidence="3">NRRL 26010</strain>
    </source>
</reference>
<gene>
    <name evidence="2" type="ORF">ABOM_004866</name>
</gene>
<name>A0A1F8A466_9EURO</name>
<organism evidence="2 3">
    <name type="scientific">Aspergillus bombycis</name>
    <dbReference type="NCBI Taxonomy" id="109264"/>
    <lineage>
        <taxon>Eukaryota</taxon>
        <taxon>Fungi</taxon>
        <taxon>Dikarya</taxon>
        <taxon>Ascomycota</taxon>
        <taxon>Pezizomycotina</taxon>
        <taxon>Eurotiomycetes</taxon>
        <taxon>Eurotiomycetidae</taxon>
        <taxon>Eurotiales</taxon>
        <taxon>Aspergillaceae</taxon>
        <taxon>Aspergillus</taxon>
    </lineage>
</organism>
<dbReference type="AlphaFoldDB" id="A0A1F8A466"/>
<dbReference type="SUPFAM" id="SSF52047">
    <property type="entry name" value="RNI-like"/>
    <property type="match status" value="1"/>
</dbReference>
<accession>A0A1F8A466</accession>
<keyword evidence="3" id="KW-1185">Reference proteome</keyword>
<dbReference type="Gene3D" id="3.80.10.10">
    <property type="entry name" value="Ribonuclease Inhibitor"/>
    <property type="match status" value="1"/>
</dbReference>
<evidence type="ECO:0000313" key="2">
    <source>
        <dbReference type="EMBL" id="OGM46189.1"/>
    </source>
</evidence>
<evidence type="ECO:0000313" key="3">
    <source>
        <dbReference type="Proteomes" id="UP000179179"/>
    </source>
</evidence>
<dbReference type="Proteomes" id="UP000179179">
    <property type="component" value="Unassembled WGS sequence"/>
</dbReference>
<sequence>MDCQMLPLEVFETILTYLDLDSVKALRLTNRGLAGKCIGPRFLATIQQPIFEVSLENLRSFHALACSPSLSKRIHSLTLLATSLDSSELEKNVKCGQYAARSLNGPFFESSTIDYSPEELSKAISDLGWLREQQQARANESSSEMVKLLQLALEGFSKLDSIHLDAAFMLGRTNRESADYGEWHPLWMRASHVFSVLLTAIVHSGVSVKKLDIYRDTPRCCIPSGRITTYASTFSPGQLGILGKGLESLKLSMSGEIHDTLDIAGSEDEDGWGGLLSRDDPRAVLADGTPGIVSLLKPASALRELDLSFRNTLIDGKLESYDRIIASISQETQFPSLETCALSGFMAKGESILLLLQKHADLHSLTLHECTLTTGSWTPIISHIDQSMPSLQSLSLSNLYGKHTQNLKYAQNADSVDSNGRDQQEEEGEQEVDGIMNLHPVWDTDQQPRSRYLQEPGGKCVHTRSFTREELKKGLVFRPLRRGWGRVKGSFELMQWRKSRRALYGPP</sequence>
<comment type="caution">
    <text evidence="2">The sequence shown here is derived from an EMBL/GenBank/DDBJ whole genome shotgun (WGS) entry which is preliminary data.</text>
</comment>
<dbReference type="OrthoDB" id="3886018at2759"/>
<dbReference type="EMBL" id="LYCR01000034">
    <property type="protein sequence ID" value="OGM46189.1"/>
    <property type="molecule type" value="Genomic_DNA"/>
</dbReference>
<dbReference type="InterPro" id="IPR032675">
    <property type="entry name" value="LRR_dom_sf"/>
</dbReference>
<proteinExistence type="predicted"/>
<dbReference type="RefSeq" id="XP_022389906.1">
    <property type="nucleotide sequence ID" value="XM_022531995.1"/>
</dbReference>
<evidence type="ECO:0000256" key="1">
    <source>
        <dbReference type="SAM" id="MobiDB-lite"/>
    </source>
</evidence>
<feature type="region of interest" description="Disordered" evidence="1">
    <location>
        <begin position="410"/>
        <end position="430"/>
    </location>
</feature>